<dbReference type="InterPro" id="IPR054354">
    <property type="entry name" value="DYNC2H1-like_lid"/>
</dbReference>
<name>A0A1L0D8X7_9ASCO</name>
<dbReference type="InterPro" id="IPR042222">
    <property type="entry name" value="Dynein_2_N"/>
</dbReference>
<dbReference type="Gene3D" id="3.20.180.20">
    <property type="entry name" value="Dynein heavy chain, N-terminal domain 2"/>
    <property type="match status" value="1"/>
</dbReference>
<dbReference type="GO" id="GO:0030286">
    <property type="term" value="C:dynein complex"/>
    <property type="evidence" value="ECO:0007669"/>
    <property type="project" value="UniProtKB-KW"/>
</dbReference>
<feature type="coiled-coil region" evidence="14">
    <location>
        <begin position="3305"/>
        <end position="3374"/>
    </location>
</feature>
<dbReference type="EMBL" id="LT635757">
    <property type="protein sequence ID" value="SGZ48835.1"/>
    <property type="molecule type" value="Genomic_DNA"/>
</dbReference>
<evidence type="ECO:0000256" key="10">
    <source>
        <dbReference type="ARBA" id="ARBA00023054"/>
    </source>
</evidence>
<feature type="domain" description="AAA+ ATPase" evidence="15">
    <location>
        <begin position="1831"/>
        <end position="1964"/>
    </location>
</feature>
<proteinExistence type="inferred from homology"/>
<dbReference type="InterPro" id="IPR024317">
    <property type="entry name" value="Dynein_heavy_chain_D4_dom"/>
</dbReference>
<keyword evidence="6" id="KW-0493">Microtubule</keyword>
<keyword evidence="7" id="KW-0547">Nucleotide-binding</keyword>
<dbReference type="Pfam" id="PF12777">
    <property type="entry name" value="MT"/>
    <property type="match status" value="1"/>
</dbReference>
<dbReference type="STRING" id="45354.A0A1L0D8X7"/>
<dbReference type="InterPro" id="IPR003593">
    <property type="entry name" value="AAA+_ATPase"/>
</dbReference>
<keyword evidence="12" id="KW-0206">Cytoskeleton</keyword>
<dbReference type="PANTHER" id="PTHR45703:SF36">
    <property type="entry name" value="DYNEIN HEAVY CHAIN, CYTOPLASMIC"/>
    <property type="match status" value="1"/>
</dbReference>
<feature type="domain" description="AAA+ ATPase" evidence="15">
    <location>
        <begin position="2474"/>
        <end position="2624"/>
    </location>
</feature>
<dbReference type="Gene3D" id="1.10.287.2620">
    <property type="match status" value="1"/>
</dbReference>
<dbReference type="CDD" id="cd00009">
    <property type="entry name" value="AAA"/>
    <property type="match status" value="1"/>
</dbReference>
<evidence type="ECO:0000256" key="5">
    <source>
        <dbReference type="ARBA" id="ARBA00022490"/>
    </source>
</evidence>
<dbReference type="FunFam" id="1.20.920.20:FF:000002">
    <property type="entry name" value="Cytoplasmic dynein 1 heavy chain"/>
    <property type="match status" value="1"/>
</dbReference>
<dbReference type="SUPFAM" id="SSF52540">
    <property type="entry name" value="P-loop containing nucleoside triphosphate hydrolases"/>
    <property type="match status" value="4"/>
</dbReference>
<dbReference type="Gene3D" id="1.20.920.20">
    <property type="match status" value="1"/>
</dbReference>
<comment type="similarity">
    <text evidence="2">Belongs to the dynein heavy chain family.</text>
</comment>
<protein>
    <recommendedName>
        <fullName evidence="4">Dynein heavy chain, cytoplasmic</fullName>
    </recommendedName>
    <alternativeName>
        <fullName evidence="13">Dynein heavy chain, cytosolic</fullName>
    </alternativeName>
</protein>
<evidence type="ECO:0000259" key="15">
    <source>
        <dbReference type="SMART" id="SM00382"/>
    </source>
</evidence>
<dbReference type="InterPro" id="IPR013594">
    <property type="entry name" value="Dynein_heavy_tail"/>
</dbReference>
<evidence type="ECO:0000256" key="3">
    <source>
        <dbReference type="ARBA" id="ARBA00011655"/>
    </source>
</evidence>
<dbReference type="GO" id="GO:0005874">
    <property type="term" value="C:microtubule"/>
    <property type="evidence" value="ECO:0007669"/>
    <property type="project" value="UniProtKB-KW"/>
</dbReference>
<dbReference type="PANTHER" id="PTHR45703">
    <property type="entry name" value="DYNEIN HEAVY CHAIN"/>
    <property type="match status" value="1"/>
</dbReference>
<feature type="domain" description="AAA+ ATPase" evidence="15">
    <location>
        <begin position="2816"/>
        <end position="2981"/>
    </location>
</feature>
<dbReference type="Gene3D" id="1.10.472.130">
    <property type="match status" value="1"/>
</dbReference>
<evidence type="ECO:0000256" key="7">
    <source>
        <dbReference type="ARBA" id="ARBA00022741"/>
    </source>
</evidence>
<dbReference type="Gene3D" id="3.40.50.300">
    <property type="entry name" value="P-loop containing nucleotide triphosphate hydrolases"/>
    <property type="match status" value="5"/>
</dbReference>
<dbReference type="Pfam" id="PF18198">
    <property type="entry name" value="AAA_lid_11"/>
    <property type="match status" value="1"/>
</dbReference>
<dbReference type="Pfam" id="PF08385">
    <property type="entry name" value="DHC_N1"/>
    <property type="match status" value="1"/>
</dbReference>
<dbReference type="Pfam" id="PF12775">
    <property type="entry name" value="AAA_7"/>
    <property type="match status" value="1"/>
</dbReference>
<evidence type="ECO:0000256" key="14">
    <source>
        <dbReference type="SAM" id="Coils"/>
    </source>
</evidence>
<keyword evidence="5" id="KW-0963">Cytoplasm</keyword>
<dbReference type="InterPro" id="IPR043157">
    <property type="entry name" value="Dynein_AAA1S"/>
</dbReference>
<gene>
    <name evidence="16" type="ORF">SAMEA4029010_CIC11G00000000591</name>
</gene>
<dbReference type="FunFam" id="3.40.50.300:FF:002357">
    <property type="entry name" value="Glutathione S-transferase class-mu 26 kDa isozyme"/>
    <property type="match status" value="1"/>
</dbReference>
<evidence type="ECO:0000256" key="1">
    <source>
        <dbReference type="ARBA" id="ARBA00004245"/>
    </source>
</evidence>
<dbReference type="Pfam" id="PF12780">
    <property type="entry name" value="AAA_8"/>
    <property type="match status" value="1"/>
</dbReference>
<dbReference type="Gene3D" id="1.20.58.1120">
    <property type="match status" value="1"/>
</dbReference>
<feature type="domain" description="AAA+ ATPase" evidence="15">
    <location>
        <begin position="2116"/>
        <end position="2249"/>
    </location>
</feature>
<dbReference type="InterPro" id="IPR024743">
    <property type="entry name" value="Dynein_HC_stalk"/>
</dbReference>
<comment type="subcellular location">
    <subcellularLocation>
        <location evidence="1">Cytoplasm</location>
        <location evidence="1">Cytoskeleton</location>
    </subcellularLocation>
</comment>
<dbReference type="Gene3D" id="1.10.8.1220">
    <property type="match status" value="1"/>
</dbReference>
<dbReference type="GO" id="GO:0005524">
    <property type="term" value="F:ATP binding"/>
    <property type="evidence" value="ECO:0007669"/>
    <property type="project" value="UniProtKB-KW"/>
</dbReference>
<keyword evidence="11" id="KW-0505">Motor protein</keyword>
<dbReference type="InterPro" id="IPR027417">
    <property type="entry name" value="P-loop_NTPase"/>
</dbReference>
<dbReference type="Pfam" id="PF08393">
    <property type="entry name" value="DHC_N2"/>
    <property type="match status" value="1"/>
</dbReference>
<dbReference type="Gene3D" id="1.20.140.100">
    <property type="entry name" value="Dynein heavy chain, N-terminal domain 2"/>
    <property type="match status" value="1"/>
</dbReference>
<evidence type="ECO:0000256" key="6">
    <source>
        <dbReference type="ARBA" id="ARBA00022701"/>
    </source>
</evidence>
<keyword evidence="8" id="KW-0067">ATP-binding</keyword>
<dbReference type="InterPro" id="IPR004273">
    <property type="entry name" value="Dynein_heavy_D6_P-loop"/>
</dbReference>
<dbReference type="Gene3D" id="1.10.8.710">
    <property type="match status" value="1"/>
</dbReference>
<dbReference type="GO" id="GO:0045505">
    <property type="term" value="F:dynein intermediate chain binding"/>
    <property type="evidence" value="ECO:0007669"/>
    <property type="project" value="InterPro"/>
</dbReference>
<accession>A0A1L0D8X7</accession>
<evidence type="ECO:0000313" key="16">
    <source>
        <dbReference type="EMBL" id="SGZ48835.1"/>
    </source>
</evidence>
<evidence type="ECO:0000256" key="12">
    <source>
        <dbReference type="ARBA" id="ARBA00023212"/>
    </source>
</evidence>
<keyword evidence="17" id="KW-1185">Reference proteome</keyword>
<evidence type="ECO:0000256" key="9">
    <source>
        <dbReference type="ARBA" id="ARBA00023017"/>
    </source>
</evidence>
<keyword evidence="9" id="KW-0243">Dynein</keyword>
<dbReference type="GO" id="GO:0072384">
    <property type="term" value="P:organelle transport along microtubule"/>
    <property type="evidence" value="ECO:0007669"/>
    <property type="project" value="UniProtKB-ARBA"/>
</dbReference>
<dbReference type="Pfam" id="PF22597">
    <property type="entry name" value="DYN_lid"/>
    <property type="match status" value="1"/>
</dbReference>
<dbReference type="InterPro" id="IPR035706">
    <property type="entry name" value="AAA_9"/>
</dbReference>
<dbReference type="Pfam" id="PF17852">
    <property type="entry name" value="Dynein_AAA_lid"/>
    <property type="match status" value="1"/>
</dbReference>
<dbReference type="GO" id="GO:0007097">
    <property type="term" value="P:nuclear migration"/>
    <property type="evidence" value="ECO:0007669"/>
    <property type="project" value="UniProtKB-ARBA"/>
</dbReference>
<comment type="subunit">
    <text evidence="3">Consists of at least two heavy chains and a number of intermediate and light chains.</text>
</comment>
<evidence type="ECO:0000256" key="4">
    <source>
        <dbReference type="ARBA" id="ARBA00022197"/>
    </source>
</evidence>
<evidence type="ECO:0000256" key="8">
    <source>
        <dbReference type="ARBA" id="ARBA00022840"/>
    </source>
</evidence>
<dbReference type="Gene3D" id="1.20.920.30">
    <property type="match status" value="1"/>
</dbReference>
<dbReference type="GO" id="GO:0008569">
    <property type="term" value="F:minus-end-directed microtubule motor activity"/>
    <property type="evidence" value="ECO:0007669"/>
    <property type="project" value="InterPro"/>
</dbReference>
<dbReference type="Proteomes" id="UP000182334">
    <property type="component" value="Chromosome II"/>
</dbReference>
<evidence type="ECO:0000256" key="2">
    <source>
        <dbReference type="ARBA" id="ARBA00008887"/>
    </source>
</evidence>
<dbReference type="InterPro" id="IPR041466">
    <property type="entry name" value="Dynein_AAA5_ext"/>
</dbReference>
<dbReference type="Pfam" id="PF12781">
    <property type="entry name" value="AAA_9"/>
    <property type="match status" value="1"/>
</dbReference>
<evidence type="ECO:0000313" key="17">
    <source>
        <dbReference type="Proteomes" id="UP000182334"/>
    </source>
</evidence>
<dbReference type="InterPro" id="IPR035699">
    <property type="entry name" value="AAA_6"/>
</dbReference>
<dbReference type="OrthoDB" id="447173at2759"/>
<dbReference type="FunFam" id="3.40.50.300:FF:000071">
    <property type="entry name" value="Cytoplasmic dynein heavy chain 1"/>
    <property type="match status" value="1"/>
</dbReference>
<dbReference type="Pfam" id="PF03028">
    <property type="entry name" value="Dynein_heavy"/>
    <property type="match status" value="1"/>
</dbReference>
<dbReference type="InterPro" id="IPR041658">
    <property type="entry name" value="AAA_lid_11"/>
</dbReference>
<dbReference type="InterPro" id="IPR042219">
    <property type="entry name" value="AAA_lid_11_sf"/>
</dbReference>
<dbReference type="SMART" id="SM00382">
    <property type="entry name" value="AAA"/>
    <property type="match status" value="4"/>
</dbReference>
<keyword evidence="10 14" id="KW-0175">Coiled coil</keyword>
<dbReference type="InterPro" id="IPR042228">
    <property type="entry name" value="Dynein_linker_3"/>
</dbReference>
<reference evidence="16 17" key="1">
    <citation type="submission" date="2016-10" db="EMBL/GenBank/DDBJ databases">
        <authorList>
            <person name="de Groot N.N."/>
        </authorList>
    </citation>
    <scope>NUCLEOTIDE SEQUENCE [LARGE SCALE GENOMIC DNA]</scope>
    <source>
        <strain evidence="16 17">CBS 141442</strain>
    </source>
</reference>
<dbReference type="InterPro" id="IPR026983">
    <property type="entry name" value="DHC"/>
</dbReference>
<dbReference type="GO" id="GO:0051959">
    <property type="term" value="F:dynein light intermediate chain binding"/>
    <property type="evidence" value="ECO:0007669"/>
    <property type="project" value="InterPro"/>
</dbReference>
<evidence type="ECO:0000256" key="13">
    <source>
        <dbReference type="ARBA" id="ARBA00033439"/>
    </source>
</evidence>
<evidence type="ECO:0000256" key="11">
    <source>
        <dbReference type="ARBA" id="ARBA00023175"/>
    </source>
</evidence>
<dbReference type="Pfam" id="PF12774">
    <property type="entry name" value="AAA_6"/>
    <property type="match status" value="1"/>
</dbReference>
<dbReference type="Gene3D" id="1.10.8.720">
    <property type="entry name" value="Region D6 of dynein motor"/>
    <property type="match status" value="1"/>
</dbReference>
<dbReference type="InterPro" id="IPR013602">
    <property type="entry name" value="Dynein_heavy_linker"/>
</dbReference>
<sequence length="4181" mass="477667">MALDPGVEADVSVVKPVEISRFICQILFGPENSNHHAPDSNSSSILSSFASGFQPEALHIVVTGKEFVVTQELSPEIVDFDFLVVLLKLEGQITADRPLISQIHVLNIPYHNSEAGELVYNDAYEQIRSLISLAVAPYFDFVSGRTMSEGFVSNSVSNTRKKFNELTLSLSHLQQKIQIPDLLLLVGPDIKAVLSNPDAADEQSIIGNTTLLNELTKLVNTWIRTIQSITSLGKFTSEDGSLHDEVQYWKSLELALVSVEEQVNQPEVKRAIEILNTAKRFQTTLAFQNNLGLAAKLEDTKVYNSLLKDLPIEELTAFKDSSKDLKSFEFTVNAIFSHLKRWKSLSALSLTRMIDLIEMLLREIVQSLAHVLASLNLMSIPLKKFQTLFAEEISPLLLSIENNVKFMVNVIRELMRKRQEKFMIIKIDQQVLSTLTERLNQMLQLRQEHHCLLLVLSYFEESEVLSNELQQSYTKRISSLNAFEFSKLAQLIWDSHQNIYQEEYSSIRDSVALLVNRKLDECATFPDYICLFQKVKDNNVDSSQLFLSLVDDKHRLRMLDVVHQDIQKIFKLLYFLKSSDSNELSVLNFLSSLKMIVWDLSLKSKVTFYLNHISLFLGQNWNKYFTGAQIQQEADSFYKKLNFEHFIKEWIEHAESLVQKSYRSGRILKITDSDDTGSRATLNFDSDLYTLISETQDLLSLKFDIPVTLLMRIDDLKSAQPIGQSLLEHLEVHEILLKNTLVNSDHGRKFGFLLEQQKREILHHLHDIMNIEWSTVYLELNMLKSETTIENIDSPLKKIQVLEQEIYTLHTMNNQVQKLHAYLQEVCYPRLLACEYSPSGVSEAVELIQEELFKVAKANYSDIDHFIDIINRDVQNHMIQKCNNRLDLINKQFKFSANSMEKAQLFQRSIHTIVFENLNFELSPPIGYAKMRWVSAVNDAIAILESVVPVSVSGTVKKYQNWSSLKLSVSTVMEAIETNYLSVLKYIENWLSILRLFHLDCNLAEVLGELNGPNTATGLEGWISGILKIASRRSLLEQAEGNFKIGNALEISFSRIQSNALVEFERFQRRFVEHFKSIVQESTLNILNDLKDCLVQLDTWINLDQNGLRLIQLVDEAESYRNLIDEWSTSITLIKKGQTILHKQRFELPADWIYAEQLENKLSNVRILLAARDETIQANKSTFVLRLRSEISTNSDSLATLRQQWSSKKPISGDLAPLDALNLLTKFQKQCNEFSRVSSVLERVAVVLEVEYDAIDNTEVEREIKDLEVVWSTLQSYWKSLEDIKLQEWEEVHGRTLKSLLESILTQTKSAPLLVRQYSAFDDLQELVKGYLKIFPILSELKNSSVKQRHWDNIFKLTGYTHKSKKLLVTDVLGINFDLHEVIIKNIINQANGEQIIEEGLQSIEQEWALIVFETFSFEGKCRLIKNWNSLFDQCLSNLNTLSSMKNSTYHSPFEAERSSLELKLNNLYNLLNVWIEVQRQWVYLDGVFGNAKEIKMSLPVEASRFNNISFEYLALLKRASQFNLVMEVLSIPNIQSSMEKLSDALLKTRKGLTEYLERQRDLFPRLYFMGNDDLLELIGSSNIIDANKHLKQMFAGIASICYDLSSSTITAVISPQGEVLDLDTPVSLIKFRELTHWLSELESQVKLTLASQIKKAIEAIGPCISGGDIKREELLASIELIANQAIVIASQVHFSRNVEDSRFHDNELQVQSRFLQDFVRILTESIFERRDTLSRHKVRSLIIEIIHQRDYVSLLLDLPLPERSAAWSALQRFHYDESVDMPFKRLSVVQGNFEFEYGYEYQGVVERLASTPLVDKCFLAMSQALAQKLGGSPFGPAGTGKTECIKALGSNLGRLVLVFNCDDTFDYQSIGRILLGICKVGCWGCFDEFNRLDTKILSAISTQIENIETGLQQSTFVEVSGKSVDIHPDTGLFVTMNPGYVGRNELPENLKKLFRAFAMDQPDKEIIADVILASQCFTYSREIANLLIPFFTDLDSTISRQPHYDFGLRTIKSILTKCGTSRQEQIAISNPRIDREFELGVLVKSLRESIAPKLVKEDVSVFEALLNKHFAGIIYHNEIQGEFIKELELYCSENALDMTEAFIDKAWHILQIQENHHGFMLVGEAGSGKTTTYKAALSALSKFEKRSHDVFVIDSKTISKEDLFGSLDFITRDWTDGVFTKILRAVIANLKGEQKRRTWIVFDGDIDPEWAENLNSVLDDNKILTLPNGERLELPPNVRVIFEVDSLEYCTLATVSRCGMVWFDRSMISIESVWKQNLDVLKKAQVTLVESMEDILQRERTIRLIGKIISLTSDVLKTFQFAEITSHVSGYSHIMNFDELRAATAFITHFGSQLASLVRFRQNSDNNFSDDFEQFTSKAILLAFVWAFAGTCSGKDRDDFGKYISAFSAFKNIDVPPNVLEHHVCLEDFSWESWSALVETVDLEPHHVLDSRTIVPTVDTAMHESLISGVINTHSPLILCGPPGSGKTMTLLRALRDSPDLDVISMNFSKDTSPEALLNTLEQYCEYKKTSNGVVLMPRTTGKWVVVFCDEINLPDLDKYGTQRVISLLRQMVEHGGFWRTSDYCWVSLQNIQFVGACNDPNDPGRHVMSPRFMRHTTIVMVDYPGMASLKLIYTTFNRASLKCAPNLRTFVEALTMAMLDIFQENKERFTPRMKSHYIYSPRELTRWCRGILEALMSVQYGDISSLVRLWFHEGLRLFYDRLVEDQEKKWCKDIFWKIAQKSFPHVNLDVSLKEPILFSTWLTSDYRSTDEEELRQFVKQRLRVFSEEELDVELILFEDLLDHSLRIDRVLRQRQGHMILVGPSTSGKTTLTKFVAWMNGLHVVQLRVHTGFTISQFESVLRSILMKCAKGEKVCFLIDESSILDTSFIERMNSLLANSEVPGLFEGEDLAAVYKLCASESSAQGLILDSDDELYEWFTQQISENLHVVFTVSDINKDKMPQVSSSPALFNRCVMSWMGDWSESALTEVASSIIGGIPLDSSDYQVPAQVESTRPMPITNLRAAVVDVLLFVHRSNFSINNQVGTHKFVEFAEMFLKLFTKGESELEENQRHTNVGLDKLKETVLEVRQMREVLSEKKKVLELKDADAREMLNKMIYEQNEAERKREFSVEAKIELEKQEVEINKRRDIVMQDLELAEPAVLEAQRGVQNIKKQHLTEMRSMSNPPSAVKMAMESVCILLGYQVNSWRDVQLIVRKDDFIASIVSYDNDSQLTPEMRKYMENVYLSRADYNYETINRASKACGPLLQWVIAQLKYSSILERVGPLREEVLALEESATKSKVHLIAIDEMINELEDSIEKYKSDYSELIREAEKVKVDIASIEQKVNRSLKLIENLTNERERWQKSIKNFTNIREKLVGNSLLAAAFAIYCGPLDQTLRKNLIGKWKLKLAEYNIAWEESLIITSVLSTTTNISSWEDNGLPRDELFRENFAINQWTECAYIIDPTGELLNVLQKSTLPKKLIITSFLDDSFIRVFEDAMRFGGHILIQNAESYNPIIDSVLRKDIVQNGGRKTIQFGNKSLDILSDFRMYLYTKVSLITVSSFIASRTTILNFSITGGNLENQILNISLEHARPEVYTKRNGCIALQSEYQIRLLGLRKQLLAILNEVSGTILDNDEVIESLEVLESESADIDKKMEEAETVMTAVENIRFQHADIAQHSRHIFENLIAISKLSVFYNFSLASFIDIFKKVLNSSDASLENGSFITKMYQEAYAYFSPTLRLLDKIAFAITMSFSYYRVEIGSQAEKSLKTIISDLVNNEGSSNVKSILASCYAKDMEMNPLSDWGKIKESNERNDIFKIISPFIEYLLGIDKSVSLMDVFDSFMEGVVGAGIHSESDYNIQKWVSFEKLPILISTSKGFDVSYRVHQVAKTLQRQLKVISMGSKEGIDRASKEIEEAMVRGHWVLVQNIQLATRWLPHLERKLESIDSKNNFRLFLTCNLNSYEIPAGLIATSQVLTYETQPNFKFVLQETFDSIRNKRFEGIAAYKHVCFLLSWYHAVIQERLKYVPASFTRKHDFTDADAIAAAFAIDKAFEKLNRGVVDPELVPWHEIRTLVGSIIYGGKLADKLDAQYCADLACFIFTDKTYDENYNLIANERTTAAGLSLLVPSGNSLENYEKWIEELPETVPLSWIGLSEDVNFDVKQELARAVTLKIQQLV</sequence>
<dbReference type="Gene3D" id="6.10.140.1060">
    <property type="match status" value="1"/>
</dbReference>
<organism evidence="16 17">
    <name type="scientific">Sungouiella intermedia</name>
    <dbReference type="NCBI Taxonomy" id="45354"/>
    <lineage>
        <taxon>Eukaryota</taxon>
        <taxon>Fungi</taxon>
        <taxon>Dikarya</taxon>
        <taxon>Ascomycota</taxon>
        <taxon>Saccharomycotina</taxon>
        <taxon>Pichiomycetes</taxon>
        <taxon>Metschnikowiaceae</taxon>
        <taxon>Sungouiella</taxon>
    </lineage>
</organism>